<accession>A0A0L6JXD1</accession>
<evidence type="ECO:0000313" key="4">
    <source>
        <dbReference type="Proteomes" id="UP000036923"/>
    </source>
</evidence>
<dbReference type="Proteomes" id="UP000036923">
    <property type="component" value="Unassembled WGS sequence"/>
</dbReference>
<evidence type="ECO:0000259" key="2">
    <source>
        <dbReference type="Pfam" id="PF04892"/>
    </source>
</evidence>
<dbReference type="EMBL" id="LGTC01000001">
    <property type="protein sequence ID" value="KNY30518.1"/>
    <property type="molecule type" value="Genomic_DNA"/>
</dbReference>
<keyword evidence="4" id="KW-1185">Reference proteome</keyword>
<dbReference type="AlphaFoldDB" id="A0A0L6JXD1"/>
<feature type="transmembrane region" description="Helical" evidence="1">
    <location>
        <begin position="129"/>
        <end position="147"/>
    </location>
</feature>
<keyword evidence="1" id="KW-0472">Membrane</keyword>
<evidence type="ECO:0000313" key="3">
    <source>
        <dbReference type="EMBL" id="KNY30518.1"/>
    </source>
</evidence>
<dbReference type="eggNOG" id="COG4767">
    <property type="taxonomic scope" value="Bacteria"/>
</dbReference>
<protein>
    <submittedName>
        <fullName evidence="3">VanZ family protein</fullName>
    </submittedName>
</protein>
<dbReference type="InterPro" id="IPR006976">
    <property type="entry name" value="VanZ-like"/>
</dbReference>
<keyword evidence="1" id="KW-0812">Transmembrane</keyword>
<dbReference type="Pfam" id="PF04892">
    <property type="entry name" value="VanZ"/>
    <property type="match status" value="1"/>
</dbReference>
<organism evidence="3 4">
    <name type="scientific">Pseudobacteroides cellulosolvens ATCC 35603 = DSM 2933</name>
    <dbReference type="NCBI Taxonomy" id="398512"/>
    <lineage>
        <taxon>Bacteria</taxon>
        <taxon>Bacillati</taxon>
        <taxon>Bacillota</taxon>
        <taxon>Clostridia</taxon>
        <taxon>Eubacteriales</taxon>
        <taxon>Oscillospiraceae</taxon>
        <taxon>Pseudobacteroides</taxon>
    </lineage>
</organism>
<dbReference type="PANTHER" id="PTHR36834:SF1">
    <property type="entry name" value="INTEGRAL MEMBRANE PROTEIN"/>
    <property type="match status" value="1"/>
</dbReference>
<comment type="caution">
    <text evidence="3">The sequence shown here is derived from an EMBL/GenBank/DDBJ whole genome shotgun (WGS) entry which is preliminary data.</text>
</comment>
<feature type="transmembrane region" description="Helical" evidence="1">
    <location>
        <begin position="104"/>
        <end position="122"/>
    </location>
</feature>
<name>A0A0L6JXD1_9FIRM</name>
<feature type="domain" description="VanZ-like" evidence="2">
    <location>
        <begin position="49"/>
        <end position="182"/>
    </location>
</feature>
<feature type="transmembrane region" description="Helical" evidence="1">
    <location>
        <begin position="49"/>
        <end position="69"/>
    </location>
</feature>
<dbReference type="STRING" id="398512.Bccel_5798"/>
<gene>
    <name evidence="3" type="ORF">Bccel_5798</name>
</gene>
<dbReference type="OrthoDB" id="9805025at2"/>
<proteinExistence type="predicted"/>
<feature type="transmembrane region" description="Helical" evidence="1">
    <location>
        <begin position="167"/>
        <end position="185"/>
    </location>
</feature>
<dbReference type="RefSeq" id="WP_036945948.1">
    <property type="nucleotide sequence ID" value="NZ_JQKC01000094.1"/>
</dbReference>
<reference evidence="4" key="1">
    <citation type="submission" date="2015-07" db="EMBL/GenBank/DDBJ databases">
        <title>Near-Complete Genome Sequence of the Cellulolytic Bacterium Bacteroides (Pseudobacteroides) cellulosolvens ATCC 35603.</title>
        <authorList>
            <person name="Dassa B."/>
            <person name="Utturkar S.M."/>
            <person name="Klingeman D.M."/>
            <person name="Hurt R.A."/>
            <person name="Keller M."/>
            <person name="Xu J."/>
            <person name="Reddy Y.H.K."/>
            <person name="Borovok I."/>
            <person name="Grinberg I.R."/>
            <person name="Lamed R."/>
            <person name="Zhivin O."/>
            <person name="Bayer E.A."/>
            <person name="Brown S.D."/>
        </authorList>
    </citation>
    <scope>NUCLEOTIDE SEQUENCE [LARGE SCALE GENOMIC DNA]</scope>
    <source>
        <strain evidence="4">DSM 2933</strain>
    </source>
</reference>
<sequence length="195" mass="22964">MVEGFHISSKYFIICMLALWLIIRFIVLFRKKIKNKQIYIAKEIVINSFAMYIIFLTGITLFPVTIYWIKQKYYISPYVEYTPFKHIFESIDNGVPVRFIAKNLIGNIFLTTPIGLFLPLIWRNKFKTFRSILLFGIIISFSIEVLQYIEGIVFPSIYTRASDINDIILNTIGTLLGYFVFNNLFKRKLEKNITL</sequence>
<evidence type="ECO:0000256" key="1">
    <source>
        <dbReference type="SAM" id="Phobius"/>
    </source>
</evidence>
<keyword evidence="1" id="KW-1133">Transmembrane helix</keyword>
<dbReference type="InterPro" id="IPR053150">
    <property type="entry name" value="Teicoplanin_resist-assoc"/>
</dbReference>
<feature type="transmembrane region" description="Helical" evidence="1">
    <location>
        <begin position="6"/>
        <end position="29"/>
    </location>
</feature>
<dbReference type="PANTHER" id="PTHR36834">
    <property type="entry name" value="MEMBRANE PROTEIN-RELATED"/>
    <property type="match status" value="1"/>
</dbReference>